<feature type="compositionally biased region" description="Basic and acidic residues" evidence="1">
    <location>
        <begin position="327"/>
        <end position="341"/>
    </location>
</feature>
<proteinExistence type="predicted"/>
<dbReference type="OrthoDB" id="2693342at2759"/>
<gene>
    <name evidence="2" type="ORF">PISMIDRAFT_19431</name>
</gene>
<sequence length="632" mass="70397">MPAIVNLADKTACLIKHTPYDELHCHISCLECELEDTSYDLRCALRKVNDLQHAPAPTIPAPTTVEQAAHDFEHACVTSLGGCISSSNVEAGPSRLAPQPAPQPSPSSRGRVQAKPALQVEPVVSKKGKNREPEDIHQAMPEYNIAIVEEENTSVQIYDNTAMVIDTAVQGTLFPEFTGRERLYQVLCLGEGKDSMRKILFLRFNDNLYTYSDDRIGAALANIKQGTPPPLPVRQGSFVIPVTRWDKGMMGPIRLVNTAEDIHRLYARAYEEPEEKAPCIRKAQELITYINLWKKCRLETNEVMDLALKEWRPPTWASQKACQRREALRDKERARREEEALRSQPTGGQPALQQRIEGQPATPLPEMGQRPIVPLRDCLVFNPRGGGGRPSGRKAKGGIPELPREAPSLEAPVIDWVNFINTYQNRYNGSDESSELSKMFPGVLGISEHLDDNEWDISPPTAQQMVWFWELVRLLAAKGRYRALLDWAEVAPLDSSHVPWEGEFTRSATVADVAAYLMANSITPHNADDALIWARRVGNEYITHTVNNGGEQDPNVRAVLDLLRAAVNDPPTLKENCSKEWVEGQARALGISTECIKAYKARPLNEGELPIVKDFATAALLYDLPHYSGVEG</sequence>
<dbReference type="EMBL" id="KN834193">
    <property type="protein sequence ID" value="KIK11546.1"/>
    <property type="molecule type" value="Genomic_DNA"/>
</dbReference>
<evidence type="ECO:0000313" key="3">
    <source>
        <dbReference type="Proteomes" id="UP000054018"/>
    </source>
</evidence>
<name>A0A0C9Y386_9AGAM</name>
<keyword evidence="3" id="KW-1185">Reference proteome</keyword>
<reference evidence="3" key="2">
    <citation type="submission" date="2015-01" db="EMBL/GenBank/DDBJ databases">
        <title>Evolutionary Origins and Diversification of the Mycorrhizal Mutualists.</title>
        <authorList>
            <consortium name="DOE Joint Genome Institute"/>
            <consortium name="Mycorrhizal Genomics Consortium"/>
            <person name="Kohler A."/>
            <person name="Kuo A."/>
            <person name="Nagy L.G."/>
            <person name="Floudas D."/>
            <person name="Copeland A."/>
            <person name="Barry K.W."/>
            <person name="Cichocki N."/>
            <person name="Veneault-Fourrey C."/>
            <person name="LaButti K."/>
            <person name="Lindquist E.A."/>
            <person name="Lipzen A."/>
            <person name="Lundell T."/>
            <person name="Morin E."/>
            <person name="Murat C."/>
            <person name="Riley R."/>
            <person name="Ohm R."/>
            <person name="Sun H."/>
            <person name="Tunlid A."/>
            <person name="Henrissat B."/>
            <person name="Grigoriev I.V."/>
            <person name="Hibbett D.S."/>
            <person name="Martin F."/>
        </authorList>
    </citation>
    <scope>NUCLEOTIDE SEQUENCE [LARGE SCALE GENOMIC DNA]</scope>
    <source>
        <strain evidence="3">441</strain>
    </source>
</reference>
<feature type="region of interest" description="Disordered" evidence="1">
    <location>
        <begin position="327"/>
        <end position="353"/>
    </location>
</feature>
<evidence type="ECO:0000256" key="1">
    <source>
        <dbReference type="SAM" id="MobiDB-lite"/>
    </source>
</evidence>
<dbReference type="AlphaFoldDB" id="A0A0C9Y386"/>
<protein>
    <submittedName>
        <fullName evidence="2">Uncharacterized protein</fullName>
    </submittedName>
</protein>
<reference evidence="2 3" key="1">
    <citation type="submission" date="2014-04" db="EMBL/GenBank/DDBJ databases">
        <authorList>
            <consortium name="DOE Joint Genome Institute"/>
            <person name="Kuo A."/>
            <person name="Kohler A."/>
            <person name="Costa M.D."/>
            <person name="Nagy L.G."/>
            <person name="Floudas D."/>
            <person name="Copeland A."/>
            <person name="Barry K.W."/>
            <person name="Cichocki N."/>
            <person name="Veneault-Fourrey C."/>
            <person name="LaButti K."/>
            <person name="Lindquist E.A."/>
            <person name="Lipzen A."/>
            <person name="Lundell T."/>
            <person name="Morin E."/>
            <person name="Murat C."/>
            <person name="Sun H."/>
            <person name="Tunlid A."/>
            <person name="Henrissat B."/>
            <person name="Grigoriev I.V."/>
            <person name="Hibbett D.S."/>
            <person name="Martin F."/>
            <person name="Nordberg H.P."/>
            <person name="Cantor M.N."/>
            <person name="Hua S.X."/>
        </authorList>
    </citation>
    <scope>NUCLEOTIDE SEQUENCE [LARGE SCALE GENOMIC DNA]</scope>
    <source>
        <strain evidence="2 3">441</strain>
    </source>
</reference>
<feature type="region of interest" description="Disordered" evidence="1">
    <location>
        <begin position="384"/>
        <end position="404"/>
    </location>
</feature>
<evidence type="ECO:0000313" key="2">
    <source>
        <dbReference type="EMBL" id="KIK11546.1"/>
    </source>
</evidence>
<dbReference type="Proteomes" id="UP000054018">
    <property type="component" value="Unassembled WGS sequence"/>
</dbReference>
<accession>A0A0C9Y386</accession>
<organism evidence="2 3">
    <name type="scientific">Pisolithus microcarpus 441</name>
    <dbReference type="NCBI Taxonomy" id="765257"/>
    <lineage>
        <taxon>Eukaryota</taxon>
        <taxon>Fungi</taxon>
        <taxon>Dikarya</taxon>
        <taxon>Basidiomycota</taxon>
        <taxon>Agaricomycotina</taxon>
        <taxon>Agaricomycetes</taxon>
        <taxon>Agaricomycetidae</taxon>
        <taxon>Boletales</taxon>
        <taxon>Sclerodermatineae</taxon>
        <taxon>Pisolithaceae</taxon>
        <taxon>Pisolithus</taxon>
    </lineage>
</organism>
<feature type="region of interest" description="Disordered" evidence="1">
    <location>
        <begin position="91"/>
        <end position="135"/>
    </location>
</feature>
<dbReference type="HOGENOM" id="CLU_017713_1_0_1"/>